<sequence length="354" mass="38143">MGLITKSQPPLVGVDISSTAVKLLQLSRAGNRYRVEHYAVEPLPPNAVVEKNIVEVDAVGEAIKRAVARSGLRTKYAAAAVAGSSVITKVIPMNADLDEEDLETEIQLEAANYVPYPIEEVSLDFEVLGPMPGNPEMVQVLLAASRSENVEVRASALELGGLTPKVMDVEGFAIENAFALVAETLNVPRDSNVALVDSGATMTTLNVIRNGRTIYSREQVFGGKQLTDEVMRRYGLSYEQAGLAKRQGGLPENYQSEVLEPFKEAMVQQISRLLQFFYAGTEYNRVDQIVLAGGGAAIQGIAPMIEEQLGVPTTIANPLAQMTLSDRVRSQAHALAQDAPALMIACGLALRSFD</sequence>
<comment type="caution">
    <text evidence="1">The sequence shown here is derived from an EMBL/GenBank/DDBJ whole genome shotgun (WGS) entry which is preliminary data.</text>
</comment>
<name>A0A918Z025_9GAMM</name>
<dbReference type="OrthoDB" id="9773403at2"/>
<dbReference type="SUPFAM" id="SSF53067">
    <property type="entry name" value="Actin-like ATPase domain"/>
    <property type="match status" value="2"/>
</dbReference>
<dbReference type="InterPro" id="IPR043129">
    <property type="entry name" value="ATPase_NBD"/>
</dbReference>
<evidence type="ECO:0000313" key="1">
    <source>
        <dbReference type="EMBL" id="GHE30092.1"/>
    </source>
</evidence>
<dbReference type="Proteomes" id="UP000636453">
    <property type="component" value="Unassembled WGS sequence"/>
</dbReference>
<keyword evidence="2" id="KW-1185">Reference proteome</keyword>
<reference evidence="1" key="1">
    <citation type="journal article" date="2014" name="Int. J. Syst. Evol. Microbiol.">
        <title>Complete genome sequence of Corynebacterium casei LMG S-19264T (=DSM 44701T), isolated from a smear-ripened cheese.</title>
        <authorList>
            <consortium name="US DOE Joint Genome Institute (JGI-PGF)"/>
            <person name="Walter F."/>
            <person name="Albersmeier A."/>
            <person name="Kalinowski J."/>
            <person name="Ruckert C."/>
        </authorList>
    </citation>
    <scope>NUCLEOTIDE SEQUENCE</scope>
    <source>
        <strain evidence="1">KCTC 32020</strain>
    </source>
</reference>
<evidence type="ECO:0000313" key="2">
    <source>
        <dbReference type="Proteomes" id="UP000636453"/>
    </source>
</evidence>
<proteinExistence type="predicted"/>
<dbReference type="Gene3D" id="3.30.420.40">
    <property type="match status" value="2"/>
</dbReference>
<gene>
    <name evidence="1" type="primary">pilM</name>
    <name evidence="1" type="ORF">GCM10007167_10060</name>
</gene>
<organism evidence="1 2">
    <name type="scientific">Vulcaniibacterium thermophilum</name>
    <dbReference type="NCBI Taxonomy" id="1169913"/>
    <lineage>
        <taxon>Bacteria</taxon>
        <taxon>Pseudomonadati</taxon>
        <taxon>Pseudomonadota</taxon>
        <taxon>Gammaproteobacteria</taxon>
        <taxon>Lysobacterales</taxon>
        <taxon>Lysobacteraceae</taxon>
        <taxon>Vulcaniibacterium</taxon>
    </lineage>
</organism>
<dbReference type="PANTHER" id="PTHR32432:SF3">
    <property type="entry name" value="ETHANOLAMINE UTILIZATION PROTEIN EUTJ"/>
    <property type="match status" value="1"/>
</dbReference>
<dbReference type="AlphaFoldDB" id="A0A918Z025"/>
<dbReference type="PIRSF" id="PIRSF019169">
    <property type="entry name" value="PilM"/>
    <property type="match status" value="1"/>
</dbReference>
<dbReference type="InterPro" id="IPR050696">
    <property type="entry name" value="FtsA/MreB"/>
</dbReference>
<accession>A0A918Z025</accession>
<dbReference type="Pfam" id="PF11104">
    <property type="entry name" value="PilM_2"/>
    <property type="match status" value="1"/>
</dbReference>
<dbReference type="RefSeq" id="WP_146474819.1">
    <property type="nucleotide sequence ID" value="NZ_BNCF01000004.1"/>
</dbReference>
<dbReference type="NCBIfam" id="TIGR01175">
    <property type="entry name" value="pilM"/>
    <property type="match status" value="1"/>
</dbReference>
<dbReference type="InterPro" id="IPR005883">
    <property type="entry name" value="PilM"/>
</dbReference>
<dbReference type="CDD" id="cd24049">
    <property type="entry name" value="ASKHA_NBD_PilM"/>
    <property type="match status" value="1"/>
</dbReference>
<dbReference type="EMBL" id="BNCF01000004">
    <property type="protein sequence ID" value="GHE30092.1"/>
    <property type="molecule type" value="Genomic_DNA"/>
</dbReference>
<reference evidence="1" key="2">
    <citation type="submission" date="2020-09" db="EMBL/GenBank/DDBJ databases">
        <authorList>
            <person name="Sun Q."/>
            <person name="Kim S."/>
        </authorList>
    </citation>
    <scope>NUCLEOTIDE SEQUENCE</scope>
    <source>
        <strain evidence="1">KCTC 32020</strain>
    </source>
</reference>
<dbReference type="PANTHER" id="PTHR32432">
    <property type="entry name" value="CELL DIVISION PROTEIN FTSA-RELATED"/>
    <property type="match status" value="1"/>
</dbReference>
<dbReference type="Gene3D" id="3.30.1490.300">
    <property type="match status" value="1"/>
</dbReference>
<protein>
    <submittedName>
        <fullName evidence="1">Fimbrial assembly protein</fullName>
    </submittedName>
</protein>